<dbReference type="Proteomes" id="UP000594260">
    <property type="component" value="Unplaced"/>
</dbReference>
<dbReference type="InParanoid" id="A0A7M7KAD5"/>
<evidence type="ECO:0000313" key="13">
    <source>
        <dbReference type="EnsemblMetazoa" id="XP_022663942"/>
    </source>
</evidence>
<keyword evidence="8 11" id="KW-1133">Transmembrane helix</keyword>
<keyword evidence="4" id="KW-0349">Heme</keyword>
<evidence type="ECO:0000256" key="6">
    <source>
        <dbReference type="ARBA" id="ARBA00022723"/>
    </source>
</evidence>
<dbReference type="Gene3D" id="1.20.120.1770">
    <property type="match status" value="1"/>
</dbReference>
<dbReference type="SMART" id="SM00665">
    <property type="entry name" value="B561"/>
    <property type="match status" value="1"/>
</dbReference>
<dbReference type="PANTHER" id="PTHR10106:SF0">
    <property type="entry name" value="LD36721P"/>
    <property type="match status" value="1"/>
</dbReference>
<evidence type="ECO:0000256" key="7">
    <source>
        <dbReference type="ARBA" id="ARBA00022982"/>
    </source>
</evidence>
<dbReference type="EnsemblMetazoa" id="XM_022808207">
    <property type="protein sequence ID" value="XP_022663942"/>
    <property type="gene ID" value="LOC111251541"/>
</dbReference>
<evidence type="ECO:0000256" key="8">
    <source>
        <dbReference type="ARBA" id="ARBA00022989"/>
    </source>
</evidence>
<keyword evidence="3" id="KW-0813">Transport</keyword>
<proteinExistence type="predicted"/>
<dbReference type="RefSeq" id="XP_022663942.1">
    <property type="nucleotide sequence ID" value="XM_022808207.1"/>
</dbReference>
<dbReference type="OrthoDB" id="907479at2759"/>
<keyword evidence="10 11" id="KW-0472">Membrane</keyword>
<dbReference type="PROSITE" id="PS50939">
    <property type="entry name" value="CYTOCHROME_B561"/>
    <property type="match status" value="1"/>
</dbReference>
<dbReference type="RefSeq" id="XP_022663945.1">
    <property type="nucleotide sequence ID" value="XM_022808210.1"/>
</dbReference>
<comment type="cofactor">
    <cofactor evidence="1">
        <name>heme b</name>
        <dbReference type="ChEBI" id="CHEBI:60344"/>
    </cofactor>
</comment>
<dbReference type="KEGG" id="vde:111251541"/>
<dbReference type="EnsemblMetazoa" id="XM_022808208">
    <property type="protein sequence ID" value="XP_022663943"/>
    <property type="gene ID" value="LOC111251541"/>
</dbReference>
<feature type="transmembrane region" description="Helical" evidence="11">
    <location>
        <begin position="60"/>
        <end position="80"/>
    </location>
</feature>
<evidence type="ECO:0000256" key="2">
    <source>
        <dbReference type="ARBA" id="ARBA00004141"/>
    </source>
</evidence>
<protein>
    <recommendedName>
        <fullName evidence="12">Cytochrome b561 domain-containing protein</fullName>
    </recommendedName>
</protein>
<reference evidence="13" key="1">
    <citation type="submission" date="2021-01" db="UniProtKB">
        <authorList>
            <consortium name="EnsemblMetazoa"/>
        </authorList>
    </citation>
    <scope>IDENTIFICATION</scope>
</reference>
<dbReference type="EnsemblMetazoa" id="XM_022808210">
    <property type="protein sequence ID" value="XP_022663945"/>
    <property type="gene ID" value="LOC111251541"/>
</dbReference>
<dbReference type="RefSeq" id="XP_022663943.1">
    <property type="nucleotide sequence ID" value="XM_022808208.1"/>
</dbReference>
<dbReference type="Pfam" id="PF03188">
    <property type="entry name" value="Cytochrom_B561"/>
    <property type="match status" value="1"/>
</dbReference>
<evidence type="ECO:0000256" key="3">
    <source>
        <dbReference type="ARBA" id="ARBA00022448"/>
    </source>
</evidence>
<dbReference type="FunFam" id="1.20.120.1770:FF:000001">
    <property type="entry name" value="Cytochrome b reductase 1"/>
    <property type="match status" value="1"/>
</dbReference>
<dbReference type="FunCoup" id="A0A7M7KAD5">
    <property type="interactions" value="23"/>
</dbReference>
<feature type="transmembrane region" description="Helical" evidence="11">
    <location>
        <begin position="205"/>
        <end position="224"/>
    </location>
</feature>
<dbReference type="GO" id="GO:0016491">
    <property type="term" value="F:oxidoreductase activity"/>
    <property type="evidence" value="ECO:0007669"/>
    <property type="project" value="InterPro"/>
</dbReference>
<evidence type="ECO:0000259" key="12">
    <source>
        <dbReference type="PROSITE" id="PS50939"/>
    </source>
</evidence>
<feature type="domain" description="Cytochrome b561" evidence="12">
    <location>
        <begin position="22"/>
        <end position="225"/>
    </location>
</feature>
<feature type="transmembrane region" description="Helical" evidence="11">
    <location>
        <begin position="131"/>
        <end position="152"/>
    </location>
</feature>
<dbReference type="RefSeq" id="XP_022663941.1">
    <property type="nucleotide sequence ID" value="XM_022808206.1"/>
</dbReference>
<evidence type="ECO:0000256" key="9">
    <source>
        <dbReference type="ARBA" id="ARBA00023004"/>
    </source>
</evidence>
<dbReference type="GO" id="GO:0016020">
    <property type="term" value="C:membrane"/>
    <property type="evidence" value="ECO:0007669"/>
    <property type="project" value="UniProtKB-SubCell"/>
</dbReference>
<dbReference type="InterPro" id="IPR006593">
    <property type="entry name" value="Cyt_b561/ferric_Rdtase_TM"/>
</dbReference>
<name>A0A7M7KAD5_VARDE</name>
<feature type="transmembrane region" description="Helical" evidence="11">
    <location>
        <begin position="164"/>
        <end position="185"/>
    </location>
</feature>
<keyword evidence="7" id="KW-0249">Electron transport</keyword>
<accession>A0A7M7KAD5</accession>
<evidence type="ECO:0000256" key="11">
    <source>
        <dbReference type="SAM" id="Phobius"/>
    </source>
</evidence>
<dbReference type="AlphaFoldDB" id="A0A7M7KAD5"/>
<dbReference type="EnsemblMetazoa" id="XM_022808205">
    <property type="protein sequence ID" value="XP_022663940"/>
    <property type="gene ID" value="LOC111251541"/>
</dbReference>
<feature type="transmembrane region" description="Helical" evidence="11">
    <location>
        <begin position="15"/>
        <end position="40"/>
    </location>
</feature>
<evidence type="ECO:0000256" key="1">
    <source>
        <dbReference type="ARBA" id="ARBA00001970"/>
    </source>
</evidence>
<dbReference type="GeneID" id="111251541"/>
<feature type="transmembrane region" description="Helical" evidence="11">
    <location>
        <begin position="92"/>
        <end position="111"/>
    </location>
</feature>
<keyword evidence="6" id="KW-0479">Metal-binding</keyword>
<dbReference type="InterPro" id="IPR043205">
    <property type="entry name" value="CYB561/CYBRD1-like"/>
</dbReference>
<dbReference type="GO" id="GO:0046872">
    <property type="term" value="F:metal ion binding"/>
    <property type="evidence" value="ECO:0007669"/>
    <property type="project" value="UniProtKB-KW"/>
</dbReference>
<sequence length="261" mass="28947">MDTYQDFPIRQDLSFFNFLFILSQVFGGIAIVLVVAWGAYYNQGFAGPSSPGQWFNWHPLLMTLGLIAIQGDSILIYRALRNEAKPRLKSIHAALHFVAFVFVVVGLKAVFDSHNYAKTPIPNLYSLHSWIGISAVIMFAVQFLAGFVSFLYPRVRKSLRSRYLPLHVLGGTMIFILSTCAALMGITEKNIFNKDYHKLPAGAQIGNALGVCIVIFVMLVFYLVSQPAYKRIALAEEQVLPLDYSEEENTAGNSGAIGGDN</sequence>
<dbReference type="EnsemblMetazoa" id="XM_022808206">
    <property type="protein sequence ID" value="XP_022663941"/>
    <property type="gene ID" value="LOC111251541"/>
</dbReference>
<evidence type="ECO:0000256" key="10">
    <source>
        <dbReference type="ARBA" id="ARBA00023136"/>
    </source>
</evidence>
<dbReference type="OMA" id="GYIANLY"/>
<evidence type="ECO:0000256" key="4">
    <source>
        <dbReference type="ARBA" id="ARBA00022617"/>
    </source>
</evidence>
<evidence type="ECO:0000256" key="5">
    <source>
        <dbReference type="ARBA" id="ARBA00022692"/>
    </source>
</evidence>
<evidence type="ECO:0000313" key="14">
    <source>
        <dbReference type="Proteomes" id="UP000594260"/>
    </source>
</evidence>
<organism evidence="13 14">
    <name type="scientific">Varroa destructor</name>
    <name type="common">Honeybee mite</name>
    <dbReference type="NCBI Taxonomy" id="109461"/>
    <lineage>
        <taxon>Eukaryota</taxon>
        <taxon>Metazoa</taxon>
        <taxon>Ecdysozoa</taxon>
        <taxon>Arthropoda</taxon>
        <taxon>Chelicerata</taxon>
        <taxon>Arachnida</taxon>
        <taxon>Acari</taxon>
        <taxon>Parasitiformes</taxon>
        <taxon>Mesostigmata</taxon>
        <taxon>Gamasina</taxon>
        <taxon>Dermanyssoidea</taxon>
        <taxon>Varroidae</taxon>
        <taxon>Varroa</taxon>
    </lineage>
</organism>
<keyword evidence="9" id="KW-0408">Iron</keyword>
<dbReference type="PANTHER" id="PTHR10106">
    <property type="entry name" value="CYTOCHROME B561-RELATED"/>
    <property type="match status" value="1"/>
</dbReference>
<keyword evidence="5 11" id="KW-0812">Transmembrane</keyword>
<comment type="subcellular location">
    <subcellularLocation>
        <location evidence="2">Membrane</location>
        <topology evidence="2">Multi-pass membrane protein</topology>
    </subcellularLocation>
</comment>
<dbReference type="RefSeq" id="XP_022663940.1">
    <property type="nucleotide sequence ID" value="XM_022808205.1"/>
</dbReference>
<keyword evidence="14" id="KW-1185">Reference proteome</keyword>